<dbReference type="Pfam" id="PF03564">
    <property type="entry name" value="DUF1759"/>
    <property type="match status" value="1"/>
</dbReference>
<feature type="domain" description="DUF5641" evidence="2">
    <location>
        <begin position="765"/>
        <end position="862"/>
    </location>
</feature>
<evidence type="ECO:0000313" key="4">
    <source>
        <dbReference type="Proteomes" id="UP000050761"/>
    </source>
</evidence>
<feature type="region of interest" description="Disordered" evidence="1">
    <location>
        <begin position="1244"/>
        <end position="1263"/>
    </location>
</feature>
<proteinExistence type="predicted"/>
<gene>
    <name evidence="3" type="ORF">HPBE_LOCUS4825</name>
</gene>
<keyword evidence="4" id="KW-1185">Reference proteome</keyword>
<feature type="compositionally biased region" description="Polar residues" evidence="1">
    <location>
        <begin position="1335"/>
        <end position="1346"/>
    </location>
</feature>
<sequence length="1483" mass="166946">MTSAAEHGKQLLESAAQLHEVTSKIPQYLLDPIDVSFAQREKRQRLLAHYEQLVTHSKLLREAIRTVKDRQNSFLTFIGSSTTPEADKQTYAALDREAQVADTLAKAEDTNTVICLRIAKACEMLMEYFEEVLNLSPNTLVAAQGTGQQSINTPACGNGAATSPAHPVDNSANNINSDVSASDAQLQFQPTIQLDKLALEPFTGDITQFHRFWSAYELAVHNNNSIPQVYKFLYLQRLLQGDAQIVLQDLDPEECNYHHLVQALKKRYDRPHKTRATLHQQLKQLAPARLSGSELRSTWFRISGILHGLRKFEDFRNVLPILDLVKGKFPSEIQSKLHDLEFQLGEEFDIDAVMRHLDNIIASQERYEDSTTLSDNFAVNTNSPQRKRTSSAVGAVVVTPTIISFSAKEENGAIENLHRAAAMARAMTGILDIALTVRHLVNDVPHGRRAETLPVPGVPPGKMGMQAYAIGVDIAITLIGIIGHILRVGLPVANKRSRTYIAFGGQKVSEVSGITQVTLVDLFDEELILHLTTKDILTLAQKPPQLSEDDKAHIRKHGYDMPMCHTQKAVLPDLLIGIDNYWDILMPEAPVVLPSGMVLTHTSSYTTVIAADGEEQEQWVQRLWSLDSLGITEDHNPNADTEAQDRILANFINTSKFIDGYLYVQFPWKEAHPKLQDNKQLAYCRLVNQYKKLRQSPQAWKTYVKAIEDHLKAGYIEEVDERRESDSLAHVLKPIDFVSPAVDIQLPPSRQPELQDASNKLTAWYQQSIRVLDSFWDIWYQDYLSALRERHQQGVQKQRSTNVTPHEGQVVLMADDKLPRGQWPLGIITQIHAGRDGAARSASVRTSAGRILQRSISHLYPLEISEPKASKVSVSSRSLELRRARSRHEYPEVPLHSGLRSTSFTIGTTSITVIAFGLTNLLAHHGIPTSPHYHHERAGPDNIIDVASRQHDYDAAYHHVSAADCIAGVTQLVEELNQFREVAVEPDVEVLSGAVDPSVAQRSPTVIERINALVRRRDPKVTLDRMDDLELQYASVPSGERQLLALMQKLTIALNPESVFSIAHLGAHDYVQIDAYLRSDFYRSIRSNFTREIYLPQWSDADRTRYPISAVYIIVQSTRGMRHHAQQLVELLSRIADSRELLPGAILFEHIITITTLIRNVTSRQAAVHAQLFPQAFRGHDQPRLAEVLAKYGVYFQDIHEADTYATAAVAEAYDVLNRLNHQHMEQLQQLHDQAVFVTTAEERRPAATPVQQSADAHMSSTPSLHESFLQEFVEQPGPSHRLNPWEQAIAPVAQHAGTRPHDRPPSQQSFQASRAPSRAPVPARPPSRAVQVRSPSPASIRSATPPTLREYVQQREPLYIPTQEPATGIPRCYFCPQNHYSSECERVPNLSRRLMIHANRGRCFKCGELHDEALCTKKVKCRACKSTNHCTPFCKRNTHVIVDFPEHEFYDRLEAAMRHAKGVRETKQRRSAGNMDNKKWWP</sequence>
<evidence type="ECO:0000256" key="1">
    <source>
        <dbReference type="SAM" id="MobiDB-lite"/>
    </source>
</evidence>
<evidence type="ECO:0000259" key="2">
    <source>
        <dbReference type="Pfam" id="PF18701"/>
    </source>
</evidence>
<organism evidence="3">
    <name type="scientific">Heligmosomoides polygyrus</name>
    <name type="common">Parasitic roundworm</name>
    <dbReference type="NCBI Taxonomy" id="6339"/>
    <lineage>
        <taxon>Eukaryota</taxon>
        <taxon>Metazoa</taxon>
        <taxon>Ecdysozoa</taxon>
        <taxon>Nematoda</taxon>
        <taxon>Chromadorea</taxon>
        <taxon>Rhabditida</taxon>
        <taxon>Rhabditina</taxon>
        <taxon>Rhabditomorpha</taxon>
        <taxon>Strongyloidea</taxon>
        <taxon>Heligmosomidae</taxon>
        <taxon>Heligmosomoides</taxon>
    </lineage>
</organism>
<feature type="region of interest" description="Disordered" evidence="1">
    <location>
        <begin position="153"/>
        <end position="176"/>
    </location>
</feature>
<dbReference type="EMBL" id="UZAH01025369">
    <property type="protein sequence ID" value="VDO62477.1"/>
    <property type="molecule type" value="Genomic_DNA"/>
</dbReference>
<feature type="region of interest" description="Disordered" evidence="1">
    <location>
        <begin position="1296"/>
        <end position="1347"/>
    </location>
</feature>
<feature type="region of interest" description="Disordered" evidence="1">
    <location>
        <begin position="1462"/>
        <end position="1483"/>
    </location>
</feature>
<evidence type="ECO:0000313" key="5">
    <source>
        <dbReference type="WBParaSite" id="HPBE_0000482401-mRNA-1"/>
    </source>
</evidence>
<protein>
    <submittedName>
        <fullName evidence="5">DUF5641 domain-containing protein</fullName>
    </submittedName>
</protein>
<dbReference type="Proteomes" id="UP000050761">
    <property type="component" value="Unassembled WGS sequence"/>
</dbReference>
<dbReference type="Pfam" id="PF18701">
    <property type="entry name" value="DUF5641"/>
    <property type="match status" value="1"/>
</dbReference>
<accession>A0A3P7XRM2</accession>
<dbReference type="PANTHER" id="PTHR47331">
    <property type="entry name" value="PHD-TYPE DOMAIN-CONTAINING PROTEIN"/>
    <property type="match status" value="1"/>
</dbReference>
<dbReference type="OrthoDB" id="6021331at2759"/>
<feature type="compositionally biased region" description="Low complexity" evidence="1">
    <location>
        <begin position="1312"/>
        <end position="1334"/>
    </location>
</feature>
<dbReference type="InterPro" id="IPR005312">
    <property type="entry name" value="DUF1759"/>
</dbReference>
<feature type="compositionally biased region" description="Polar residues" evidence="1">
    <location>
        <begin position="1250"/>
        <end position="1263"/>
    </location>
</feature>
<dbReference type="WBParaSite" id="HPBE_0000482401-mRNA-1">
    <property type="protein sequence ID" value="HPBE_0000482401-mRNA-1"/>
    <property type="gene ID" value="HPBE_0000482401"/>
</dbReference>
<reference evidence="5" key="2">
    <citation type="submission" date="2019-09" db="UniProtKB">
        <authorList>
            <consortium name="WormBaseParasite"/>
        </authorList>
    </citation>
    <scope>IDENTIFICATION</scope>
</reference>
<name>A0A3P7XRM2_HELPZ</name>
<reference evidence="3 4" key="1">
    <citation type="submission" date="2018-11" db="EMBL/GenBank/DDBJ databases">
        <authorList>
            <consortium name="Pathogen Informatics"/>
        </authorList>
    </citation>
    <scope>NUCLEOTIDE SEQUENCE [LARGE SCALE GENOMIC DNA]</scope>
</reference>
<dbReference type="InterPro" id="IPR040676">
    <property type="entry name" value="DUF5641"/>
</dbReference>
<evidence type="ECO:0000313" key="3">
    <source>
        <dbReference type="EMBL" id="VDO62477.1"/>
    </source>
</evidence>